<dbReference type="InterPro" id="IPR052911">
    <property type="entry name" value="Corrinoid_activation_enz"/>
</dbReference>
<dbReference type="SUPFAM" id="SSF54862">
    <property type="entry name" value="4Fe-4S ferredoxins"/>
    <property type="match status" value="1"/>
</dbReference>
<gene>
    <name evidence="2" type="ORF">P8V03_09415</name>
</gene>
<dbReference type="InterPro" id="IPR017896">
    <property type="entry name" value="4Fe4S_Fe-S-bd"/>
</dbReference>
<name>A0ABU4JTD6_9CLOT</name>
<keyword evidence="3" id="KW-1185">Reference proteome</keyword>
<proteinExistence type="predicted"/>
<dbReference type="Gene3D" id="3.30.70.20">
    <property type="match status" value="1"/>
</dbReference>
<reference evidence="2 3" key="1">
    <citation type="submission" date="2023-04" db="EMBL/GenBank/DDBJ databases">
        <title>Clostridium tannerae sp. nov., isolated from the fecal material of an alpaca.</title>
        <authorList>
            <person name="Miller S."/>
            <person name="Hendry M."/>
            <person name="King J."/>
            <person name="Sankaranarayanan K."/>
            <person name="Lawson P.A."/>
        </authorList>
    </citation>
    <scope>NUCLEOTIDE SEQUENCE [LARGE SCALE GENOMIC DNA]</scope>
    <source>
        <strain evidence="2 3">A1-XYC3</strain>
    </source>
</reference>
<dbReference type="PANTHER" id="PTHR42895:SF1">
    <property type="entry name" value="IRON-SULFUR CLUSTER PROTEIN"/>
    <property type="match status" value="1"/>
</dbReference>
<dbReference type="PROSITE" id="PS51379">
    <property type="entry name" value="4FE4S_FER_2"/>
    <property type="match status" value="2"/>
</dbReference>
<dbReference type="RefSeq" id="WP_318797974.1">
    <property type="nucleotide sequence ID" value="NZ_JARUJP010000009.1"/>
</dbReference>
<organism evidence="2 3">
    <name type="scientific">Clostridium tanneri</name>
    <dbReference type="NCBI Taxonomy" id="3037988"/>
    <lineage>
        <taxon>Bacteria</taxon>
        <taxon>Bacillati</taxon>
        <taxon>Bacillota</taxon>
        <taxon>Clostridia</taxon>
        <taxon>Eubacteriales</taxon>
        <taxon>Clostridiaceae</taxon>
        <taxon>Clostridium</taxon>
    </lineage>
</organism>
<feature type="domain" description="4Fe-4S ferredoxin-type" evidence="1">
    <location>
        <begin position="34"/>
        <end position="63"/>
    </location>
</feature>
<dbReference type="EMBL" id="JARUJP010000009">
    <property type="protein sequence ID" value="MDW8801372.1"/>
    <property type="molecule type" value="Genomic_DNA"/>
</dbReference>
<dbReference type="Pfam" id="PF12838">
    <property type="entry name" value="Fer4_7"/>
    <property type="match status" value="1"/>
</dbReference>
<evidence type="ECO:0000313" key="3">
    <source>
        <dbReference type="Proteomes" id="UP001281656"/>
    </source>
</evidence>
<comment type="caution">
    <text evidence="2">The sequence shown here is derived from an EMBL/GenBank/DDBJ whole genome shotgun (WGS) entry which is preliminary data.</text>
</comment>
<evidence type="ECO:0000259" key="1">
    <source>
        <dbReference type="PROSITE" id="PS51379"/>
    </source>
</evidence>
<dbReference type="PANTHER" id="PTHR42895">
    <property type="entry name" value="IRON-SULFUR CLUSTER-BINDING PROTEIN-RELATED"/>
    <property type="match status" value="1"/>
</dbReference>
<protein>
    <submittedName>
        <fullName evidence="2">4Fe-4S binding protein</fullName>
    </submittedName>
</protein>
<sequence>MIRRIVDIDEKKCNGCGLCIHACHEGAIELRDGKAVLISDEYCDGLGDCLPECPTDAIKIIERESLEYNEELVMKKIAEKKQAVKENSLPCGCPGTMAKKIERKNPVEETKLDCGCPGTSTKKIERKALNVLSDIKPMKKVSAKGTSTSELNQWPVQLRLINTQASYLKGANLLVAADCTAYAFADFHKEFIKNHITVIGCPKLDDIKYYEEKLAEIIKVNDLKSITVVRMEVPCCAGIVNAVKKAMLDAQTIVPYREVTISTDGNIL</sequence>
<feature type="domain" description="4Fe-4S ferredoxin-type" evidence="1">
    <location>
        <begin position="4"/>
        <end position="33"/>
    </location>
</feature>
<accession>A0ABU4JTD6</accession>
<dbReference type="Proteomes" id="UP001281656">
    <property type="component" value="Unassembled WGS sequence"/>
</dbReference>
<evidence type="ECO:0000313" key="2">
    <source>
        <dbReference type="EMBL" id="MDW8801372.1"/>
    </source>
</evidence>